<evidence type="ECO:0000313" key="3">
    <source>
        <dbReference type="Proteomes" id="UP000243459"/>
    </source>
</evidence>
<sequence>MILRRVPDRGLHQALRNYFLQRALLENELFNRVDHLWTSHEELLDEVELLRSNEKALRQQHAEGSSFDISQVAKLRQELNEKNAKVVTIDGYENVPENDENALKKAVAIQPVSVAIEAGGRGFQLYQSDGVIPVTNMGYSYLR</sequence>
<dbReference type="EMBL" id="CM007387">
    <property type="protein sequence ID" value="ONK63814.1"/>
    <property type="molecule type" value="Genomic_DNA"/>
</dbReference>
<dbReference type="SUPFAM" id="SSF54001">
    <property type="entry name" value="Cysteine proteinases"/>
    <property type="match status" value="1"/>
</dbReference>
<gene>
    <name evidence="2" type="ORF">A4U43_C07F19220</name>
</gene>
<dbReference type="Gramene" id="ONK63814">
    <property type="protein sequence ID" value="ONK63814"/>
    <property type="gene ID" value="A4U43_C07F19220"/>
</dbReference>
<dbReference type="InterPro" id="IPR038765">
    <property type="entry name" value="Papain-like_cys_pep_sf"/>
</dbReference>
<proteinExistence type="predicted"/>
<keyword evidence="3" id="KW-1185">Reference proteome</keyword>
<dbReference type="InterPro" id="IPR000668">
    <property type="entry name" value="Peptidase_C1A_C"/>
</dbReference>
<protein>
    <recommendedName>
        <fullName evidence="1">Peptidase C1A papain C-terminal domain-containing protein</fullName>
    </recommendedName>
</protein>
<dbReference type="Gene3D" id="3.90.70.10">
    <property type="entry name" value="Cysteine proteinases"/>
    <property type="match status" value="1"/>
</dbReference>
<evidence type="ECO:0000259" key="1">
    <source>
        <dbReference type="Pfam" id="PF00112"/>
    </source>
</evidence>
<feature type="domain" description="Peptidase C1A papain C-terminal" evidence="1">
    <location>
        <begin position="77"/>
        <end position="132"/>
    </location>
</feature>
<dbReference type="GO" id="GO:0006508">
    <property type="term" value="P:proteolysis"/>
    <property type="evidence" value="ECO:0007669"/>
    <property type="project" value="InterPro"/>
</dbReference>
<dbReference type="Pfam" id="PF00112">
    <property type="entry name" value="Peptidase_C1"/>
    <property type="match status" value="1"/>
</dbReference>
<name>A0A5P1EDC0_ASPOF</name>
<organism evidence="2 3">
    <name type="scientific">Asparagus officinalis</name>
    <name type="common">Garden asparagus</name>
    <dbReference type="NCBI Taxonomy" id="4686"/>
    <lineage>
        <taxon>Eukaryota</taxon>
        <taxon>Viridiplantae</taxon>
        <taxon>Streptophyta</taxon>
        <taxon>Embryophyta</taxon>
        <taxon>Tracheophyta</taxon>
        <taxon>Spermatophyta</taxon>
        <taxon>Magnoliopsida</taxon>
        <taxon>Liliopsida</taxon>
        <taxon>Asparagales</taxon>
        <taxon>Asparagaceae</taxon>
        <taxon>Asparagoideae</taxon>
        <taxon>Asparagus</taxon>
    </lineage>
</organism>
<evidence type="ECO:0000313" key="2">
    <source>
        <dbReference type="EMBL" id="ONK63814.1"/>
    </source>
</evidence>
<dbReference type="GO" id="GO:0008234">
    <property type="term" value="F:cysteine-type peptidase activity"/>
    <property type="evidence" value="ECO:0007669"/>
    <property type="project" value="InterPro"/>
</dbReference>
<accession>A0A5P1EDC0</accession>
<dbReference type="AlphaFoldDB" id="A0A5P1EDC0"/>
<dbReference type="Proteomes" id="UP000243459">
    <property type="component" value="Chromosome 7"/>
</dbReference>
<reference evidence="3" key="1">
    <citation type="journal article" date="2017" name="Nat. Commun.">
        <title>The asparagus genome sheds light on the origin and evolution of a young Y chromosome.</title>
        <authorList>
            <person name="Harkess A."/>
            <person name="Zhou J."/>
            <person name="Xu C."/>
            <person name="Bowers J.E."/>
            <person name="Van der Hulst R."/>
            <person name="Ayyampalayam S."/>
            <person name="Mercati F."/>
            <person name="Riccardi P."/>
            <person name="McKain M.R."/>
            <person name="Kakrana A."/>
            <person name="Tang H."/>
            <person name="Ray J."/>
            <person name="Groenendijk J."/>
            <person name="Arikit S."/>
            <person name="Mathioni S.M."/>
            <person name="Nakano M."/>
            <person name="Shan H."/>
            <person name="Telgmann-Rauber A."/>
            <person name="Kanno A."/>
            <person name="Yue Z."/>
            <person name="Chen H."/>
            <person name="Li W."/>
            <person name="Chen Y."/>
            <person name="Xu X."/>
            <person name="Zhang Y."/>
            <person name="Luo S."/>
            <person name="Chen H."/>
            <person name="Gao J."/>
            <person name="Mao Z."/>
            <person name="Pires J.C."/>
            <person name="Luo M."/>
            <person name="Kudrna D."/>
            <person name="Wing R.A."/>
            <person name="Meyers B.C."/>
            <person name="Yi K."/>
            <person name="Kong H."/>
            <person name="Lavrijsen P."/>
            <person name="Sunseri F."/>
            <person name="Falavigna A."/>
            <person name="Ye Y."/>
            <person name="Leebens-Mack J.H."/>
            <person name="Chen G."/>
        </authorList>
    </citation>
    <scope>NUCLEOTIDE SEQUENCE [LARGE SCALE GENOMIC DNA]</scope>
    <source>
        <strain evidence="3">cv. DH0086</strain>
    </source>
</reference>